<dbReference type="AlphaFoldDB" id="A0A5D8Z5L7"/>
<proteinExistence type="predicted"/>
<reference evidence="1 2" key="1">
    <citation type="submission" date="2019-08" db="EMBL/GenBank/DDBJ databases">
        <title>Draft genome sequence of Lysobacter sp. UKS-15.</title>
        <authorList>
            <person name="Im W.-T."/>
        </authorList>
    </citation>
    <scope>NUCLEOTIDE SEQUENCE [LARGE SCALE GENOMIC DNA]</scope>
    <source>
        <strain evidence="1 2">UKS-15</strain>
    </source>
</reference>
<dbReference type="EMBL" id="VTRV01000048">
    <property type="protein sequence ID" value="TZF90208.1"/>
    <property type="molecule type" value="Genomic_DNA"/>
</dbReference>
<evidence type="ECO:0000313" key="2">
    <source>
        <dbReference type="Proteomes" id="UP000323164"/>
    </source>
</evidence>
<protein>
    <submittedName>
        <fullName evidence="1">Uncharacterized protein</fullName>
    </submittedName>
</protein>
<keyword evidence="2" id="KW-1185">Reference proteome</keyword>
<name>A0A5D8Z5L7_9GAMM</name>
<dbReference type="OrthoDB" id="6025318at2"/>
<accession>A0A5D8Z5L7</accession>
<sequence>MTATVVGLVTPHLLRIVDLANQAEVGVNVDWHRRAAVAATMTELGQQSNAPVLIASYIDALEAAAEQAPKTRPEYIRVLRAAAAAARNPSPG</sequence>
<gene>
    <name evidence="1" type="ORF">FW784_06250</name>
</gene>
<dbReference type="Proteomes" id="UP000323164">
    <property type="component" value="Unassembled WGS sequence"/>
</dbReference>
<organism evidence="1 2">
    <name type="scientific">Cognatilysobacter lacus</name>
    <dbReference type="NCBI Taxonomy" id="1643323"/>
    <lineage>
        <taxon>Bacteria</taxon>
        <taxon>Pseudomonadati</taxon>
        <taxon>Pseudomonadota</taxon>
        <taxon>Gammaproteobacteria</taxon>
        <taxon>Lysobacterales</taxon>
        <taxon>Lysobacteraceae</taxon>
        <taxon>Cognatilysobacter</taxon>
    </lineage>
</organism>
<comment type="caution">
    <text evidence="1">The sequence shown here is derived from an EMBL/GenBank/DDBJ whole genome shotgun (WGS) entry which is preliminary data.</text>
</comment>
<dbReference type="RefSeq" id="WP_149352496.1">
    <property type="nucleotide sequence ID" value="NZ_VTRV01000048.1"/>
</dbReference>
<evidence type="ECO:0000313" key="1">
    <source>
        <dbReference type="EMBL" id="TZF90208.1"/>
    </source>
</evidence>